<dbReference type="CDD" id="cd17535">
    <property type="entry name" value="REC_NarL-like"/>
    <property type="match status" value="1"/>
</dbReference>
<evidence type="ECO:0000256" key="2">
    <source>
        <dbReference type="ARBA" id="ARBA00023125"/>
    </source>
</evidence>
<dbReference type="Gene3D" id="1.10.10.10">
    <property type="entry name" value="Winged helix-like DNA-binding domain superfamily/Winged helix DNA-binding domain"/>
    <property type="match status" value="1"/>
</dbReference>
<dbReference type="SMART" id="SM00448">
    <property type="entry name" value="REC"/>
    <property type="match status" value="1"/>
</dbReference>
<dbReference type="Pfam" id="PF00196">
    <property type="entry name" value="GerE"/>
    <property type="match status" value="1"/>
</dbReference>
<dbReference type="SUPFAM" id="SSF46894">
    <property type="entry name" value="C-terminal effector domain of the bipartite response regulators"/>
    <property type="match status" value="1"/>
</dbReference>
<dbReference type="GO" id="GO:0000160">
    <property type="term" value="P:phosphorelay signal transduction system"/>
    <property type="evidence" value="ECO:0007669"/>
    <property type="project" value="InterPro"/>
</dbReference>
<dbReference type="InterPro" id="IPR011006">
    <property type="entry name" value="CheY-like_superfamily"/>
</dbReference>
<dbReference type="EMBL" id="SMYL01000007">
    <property type="protein sequence ID" value="TDK64404.1"/>
    <property type="molecule type" value="Genomic_DNA"/>
</dbReference>
<dbReference type="PANTHER" id="PTHR45566:SF1">
    <property type="entry name" value="HTH-TYPE TRANSCRIPTIONAL REGULATOR YHJB-RELATED"/>
    <property type="match status" value="1"/>
</dbReference>
<evidence type="ECO:0000259" key="4">
    <source>
        <dbReference type="PROSITE" id="PS50043"/>
    </source>
</evidence>
<dbReference type="PROSITE" id="PS50110">
    <property type="entry name" value="RESPONSE_REGULATORY"/>
    <property type="match status" value="1"/>
</dbReference>
<evidence type="ECO:0000256" key="3">
    <source>
        <dbReference type="PROSITE-ProRule" id="PRU00169"/>
    </source>
</evidence>
<protein>
    <submittedName>
        <fullName evidence="6">Response regulator transcription factor</fullName>
    </submittedName>
</protein>
<dbReference type="RefSeq" id="WP_133329297.1">
    <property type="nucleotide sequence ID" value="NZ_SMYL01000007.1"/>
</dbReference>
<evidence type="ECO:0000259" key="5">
    <source>
        <dbReference type="PROSITE" id="PS50110"/>
    </source>
</evidence>
<feature type="modified residue" description="4-aspartylphosphate" evidence="3">
    <location>
        <position position="59"/>
    </location>
</feature>
<dbReference type="GO" id="GO:0003677">
    <property type="term" value="F:DNA binding"/>
    <property type="evidence" value="ECO:0007669"/>
    <property type="project" value="UniProtKB-KW"/>
</dbReference>
<evidence type="ECO:0000313" key="6">
    <source>
        <dbReference type="EMBL" id="TDK64404.1"/>
    </source>
</evidence>
<dbReference type="InterPro" id="IPR036388">
    <property type="entry name" value="WH-like_DNA-bd_sf"/>
</dbReference>
<comment type="caution">
    <text evidence="6">The sequence shown here is derived from an EMBL/GenBank/DDBJ whole genome shotgun (WGS) entry which is preliminary data.</text>
</comment>
<dbReference type="PANTHER" id="PTHR45566">
    <property type="entry name" value="HTH-TYPE TRANSCRIPTIONAL REGULATOR YHJB-RELATED"/>
    <property type="match status" value="1"/>
</dbReference>
<sequence length="227" mass="25352">MNSDQGPHILLLEDQALVRAGMRELILMAEPKAKILEASNFSQATDFLSKESIQYAFLDVDLKADKTGIDVLAFISSNEINVRAIMLSGNSEKEVVLDSINSGACGFIPKSMDGNDVFRQAIDTVLSDRIFLPLDFLQSPSKVAKENYSEPISNDDSPLVSGRSLQVLYYICQGLPNKSIARKLKVEEGTIRKHYVPKLFAAFKVARRSELIIEVSKRRIKIPRFDD</sequence>
<dbReference type="InterPro" id="IPR016032">
    <property type="entry name" value="Sig_transdc_resp-reg_C-effctor"/>
</dbReference>
<dbReference type="SMART" id="SM00421">
    <property type="entry name" value="HTH_LUXR"/>
    <property type="match status" value="1"/>
</dbReference>
<dbReference type="SUPFAM" id="SSF52172">
    <property type="entry name" value="CheY-like"/>
    <property type="match status" value="1"/>
</dbReference>
<dbReference type="AlphaFoldDB" id="A0A4V3AUG9"/>
<reference evidence="6 7" key="1">
    <citation type="submission" date="2019-03" db="EMBL/GenBank/DDBJ databases">
        <title>Sapientia aquatica gen. nov., sp. nov., isolated from a crater lake.</title>
        <authorList>
            <person name="Felfoldi T."/>
            <person name="Szabo A."/>
            <person name="Toth E."/>
            <person name="Schumann P."/>
            <person name="Keki Z."/>
            <person name="Marialigeti K."/>
            <person name="Mathe I."/>
        </authorList>
    </citation>
    <scope>NUCLEOTIDE SEQUENCE [LARGE SCALE GENOMIC DNA]</scope>
    <source>
        <strain evidence="6 7">SA-152</strain>
    </source>
</reference>
<dbReference type="Gene3D" id="3.40.50.2300">
    <property type="match status" value="1"/>
</dbReference>
<dbReference type="OrthoDB" id="9808843at2"/>
<gene>
    <name evidence="6" type="ORF">E2I14_13225</name>
</gene>
<name>A0A4V3AUG9_9BURK</name>
<proteinExistence type="predicted"/>
<dbReference type="InterPro" id="IPR051015">
    <property type="entry name" value="EvgA-like"/>
</dbReference>
<feature type="domain" description="HTH luxR-type" evidence="4">
    <location>
        <begin position="153"/>
        <end position="219"/>
    </location>
</feature>
<feature type="domain" description="Response regulatory" evidence="5">
    <location>
        <begin position="8"/>
        <end position="125"/>
    </location>
</feature>
<evidence type="ECO:0000256" key="1">
    <source>
        <dbReference type="ARBA" id="ARBA00022553"/>
    </source>
</evidence>
<dbReference type="PROSITE" id="PS50043">
    <property type="entry name" value="HTH_LUXR_2"/>
    <property type="match status" value="1"/>
</dbReference>
<dbReference type="GO" id="GO:0006355">
    <property type="term" value="P:regulation of DNA-templated transcription"/>
    <property type="evidence" value="ECO:0007669"/>
    <property type="project" value="InterPro"/>
</dbReference>
<evidence type="ECO:0000313" key="7">
    <source>
        <dbReference type="Proteomes" id="UP000294829"/>
    </source>
</evidence>
<dbReference type="Proteomes" id="UP000294829">
    <property type="component" value="Unassembled WGS sequence"/>
</dbReference>
<dbReference type="Pfam" id="PF00072">
    <property type="entry name" value="Response_reg"/>
    <property type="match status" value="1"/>
</dbReference>
<accession>A0A4V3AUG9</accession>
<dbReference type="InterPro" id="IPR058245">
    <property type="entry name" value="NreC/VraR/RcsB-like_REC"/>
</dbReference>
<dbReference type="InterPro" id="IPR001789">
    <property type="entry name" value="Sig_transdc_resp-reg_receiver"/>
</dbReference>
<keyword evidence="1 3" id="KW-0597">Phosphoprotein</keyword>
<organism evidence="6 7">
    <name type="scientific">Sapientia aquatica</name>
    <dbReference type="NCBI Taxonomy" id="1549640"/>
    <lineage>
        <taxon>Bacteria</taxon>
        <taxon>Pseudomonadati</taxon>
        <taxon>Pseudomonadota</taxon>
        <taxon>Betaproteobacteria</taxon>
        <taxon>Burkholderiales</taxon>
        <taxon>Oxalobacteraceae</taxon>
        <taxon>Sapientia</taxon>
    </lineage>
</organism>
<keyword evidence="2" id="KW-0238">DNA-binding</keyword>
<keyword evidence="7" id="KW-1185">Reference proteome</keyword>
<dbReference type="InterPro" id="IPR000792">
    <property type="entry name" value="Tscrpt_reg_LuxR_C"/>
</dbReference>